<protein>
    <submittedName>
        <fullName evidence="4">Uncharacterized protein</fullName>
    </submittedName>
</protein>
<evidence type="ECO:0000313" key="4">
    <source>
        <dbReference type="EMBL" id="KAK8065710.1"/>
    </source>
</evidence>
<keyword evidence="3" id="KW-0560">Oxidoreductase</keyword>
<accession>A0ABR1V3E5</accession>
<comment type="similarity">
    <text evidence="1">Belongs to the short-chain dehydrogenases/reductases (SDR) family.</text>
</comment>
<organism evidence="4 5">
    <name type="scientific">Apiospora hydei</name>
    <dbReference type="NCBI Taxonomy" id="1337664"/>
    <lineage>
        <taxon>Eukaryota</taxon>
        <taxon>Fungi</taxon>
        <taxon>Dikarya</taxon>
        <taxon>Ascomycota</taxon>
        <taxon>Pezizomycotina</taxon>
        <taxon>Sordariomycetes</taxon>
        <taxon>Xylariomycetidae</taxon>
        <taxon>Amphisphaeriales</taxon>
        <taxon>Apiosporaceae</taxon>
        <taxon>Apiospora</taxon>
    </lineage>
</organism>
<dbReference type="Proteomes" id="UP001433268">
    <property type="component" value="Unassembled WGS sequence"/>
</dbReference>
<reference evidence="4 5" key="1">
    <citation type="submission" date="2023-01" db="EMBL/GenBank/DDBJ databases">
        <title>Analysis of 21 Apiospora genomes using comparative genomics revels a genus with tremendous synthesis potential of carbohydrate active enzymes and secondary metabolites.</title>
        <authorList>
            <person name="Sorensen T."/>
        </authorList>
    </citation>
    <scope>NUCLEOTIDE SEQUENCE [LARGE SCALE GENOMIC DNA]</scope>
    <source>
        <strain evidence="4 5">CBS 114990</strain>
    </source>
</reference>
<name>A0ABR1V3E5_9PEZI</name>
<dbReference type="PANTHER" id="PTHR43490:SF99">
    <property type="entry name" value="SHORT-CHAIN DEHYDROGENASE_REDUCTASE"/>
    <property type="match status" value="1"/>
</dbReference>
<dbReference type="Gene3D" id="3.40.50.720">
    <property type="entry name" value="NAD(P)-binding Rossmann-like Domain"/>
    <property type="match status" value="1"/>
</dbReference>
<dbReference type="SUPFAM" id="SSF51735">
    <property type="entry name" value="NAD(P)-binding Rossmann-fold domains"/>
    <property type="match status" value="1"/>
</dbReference>
<evidence type="ECO:0000256" key="3">
    <source>
        <dbReference type="ARBA" id="ARBA00023002"/>
    </source>
</evidence>
<dbReference type="RefSeq" id="XP_066662463.1">
    <property type="nucleotide sequence ID" value="XM_066816771.1"/>
</dbReference>
<proteinExistence type="inferred from homology"/>
<dbReference type="InterPro" id="IPR002347">
    <property type="entry name" value="SDR_fam"/>
</dbReference>
<dbReference type="EMBL" id="JAQQWN010000009">
    <property type="protein sequence ID" value="KAK8065710.1"/>
    <property type="molecule type" value="Genomic_DNA"/>
</dbReference>
<sequence>MLFSPPTVGDGATDVTADWWTALPGRFEQQTHPNGYLGDHSINPGLGNEAVLARGEDAVRALQADGHRGVECVQLDVTIEDSVAQAAATIAERHGKVDVLLVNPRLLTRSACAPQAGIAPDIDYPDRSAMPLSDLIMLATKTNVAGAAATVEHFVPLLSKADNPRIVFMSTGASSMLIAHDRVGLTKDFPAYSVSKAGLNMLMLCYYHRYPQWKINACSPGFRATKLNHFGENPYGQVPGPLEEGAVNAVRLMRLGKDGESGTHTQLKGEVDYETVPW</sequence>
<dbReference type="Pfam" id="PF00106">
    <property type="entry name" value="adh_short"/>
    <property type="match status" value="1"/>
</dbReference>
<evidence type="ECO:0000313" key="5">
    <source>
        <dbReference type="Proteomes" id="UP001433268"/>
    </source>
</evidence>
<evidence type="ECO:0000256" key="2">
    <source>
        <dbReference type="ARBA" id="ARBA00022857"/>
    </source>
</evidence>
<evidence type="ECO:0000256" key="1">
    <source>
        <dbReference type="ARBA" id="ARBA00006484"/>
    </source>
</evidence>
<dbReference type="InterPro" id="IPR036291">
    <property type="entry name" value="NAD(P)-bd_dom_sf"/>
</dbReference>
<comment type="caution">
    <text evidence="4">The sequence shown here is derived from an EMBL/GenBank/DDBJ whole genome shotgun (WGS) entry which is preliminary data.</text>
</comment>
<dbReference type="GeneID" id="92049831"/>
<dbReference type="PANTHER" id="PTHR43490">
    <property type="entry name" value="(+)-NEOMENTHOL DEHYDROGENASE"/>
    <property type="match status" value="1"/>
</dbReference>
<keyword evidence="5" id="KW-1185">Reference proteome</keyword>
<keyword evidence="2" id="KW-0521">NADP</keyword>
<gene>
    <name evidence="4" type="ORF">PG997_012457</name>
</gene>